<evidence type="ECO:0000313" key="1">
    <source>
        <dbReference type="EMBL" id="AQP38858.1"/>
    </source>
</evidence>
<dbReference type="Proteomes" id="UP000188159">
    <property type="component" value="Chromosome"/>
</dbReference>
<evidence type="ECO:0000313" key="4">
    <source>
        <dbReference type="Proteomes" id="UP001644750"/>
    </source>
</evidence>
<reference evidence="1 3" key="1">
    <citation type="journal article" date="2016" name="Sci. Rep.">
        <title>Accelerated dysbiosis of gut microbiota during aggravation of DSS-induced colitis by a butyrate-producing bacterium.</title>
        <authorList>
            <person name="Zhang Q."/>
            <person name="Wu Y."/>
            <person name="Wang J."/>
            <person name="Wu G."/>
            <person name="Long W."/>
            <person name="Xue Z."/>
            <person name="Wang L."/>
            <person name="Zhang X."/>
            <person name="Pang X."/>
            <person name="Zhao Y."/>
            <person name="Zhao L."/>
            <person name="Zhang C."/>
        </authorList>
    </citation>
    <scope>NUCLEOTIDE SEQUENCE [LARGE SCALE GENOMIC DNA]</scope>
    <source>
        <strain evidence="1 3">BPB5</strain>
    </source>
</reference>
<dbReference type="InterPro" id="IPR043779">
    <property type="entry name" value="DUF5721"/>
</dbReference>
<protein>
    <submittedName>
        <fullName evidence="1">Uncharacterized protein</fullName>
    </submittedName>
</protein>
<proteinExistence type="predicted"/>
<organism evidence="1 3">
    <name type="scientific">Anaerostipes hadrus</name>
    <dbReference type="NCBI Taxonomy" id="649756"/>
    <lineage>
        <taxon>Bacteria</taxon>
        <taxon>Bacillati</taxon>
        <taxon>Bacillota</taxon>
        <taxon>Clostridia</taxon>
        <taxon>Lachnospirales</taxon>
        <taxon>Lachnospiraceae</taxon>
        <taxon>Anaerostipes</taxon>
    </lineage>
</organism>
<dbReference type="EMBL" id="CP012098">
    <property type="protein sequence ID" value="AQP38858.1"/>
    <property type="molecule type" value="Genomic_DNA"/>
</dbReference>
<dbReference type="AlphaFoldDB" id="A0A1Q2C549"/>
<accession>A0A1Q2C549</accession>
<dbReference type="Pfam" id="PF18988">
    <property type="entry name" value="DUF5721"/>
    <property type="match status" value="1"/>
</dbReference>
<name>A0A1Q2C549_ANAHA</name>
<dbReference type="OrthoDB" id="9787986at2"/>
<gene>
    <name evidence="1" type="ORF">DO83_04110</name>
    <name evidence="2" type="ORF">G5A72_02820</name>
</gene>
<reference evidence="2 4" key="2">
    <citation type="journal article" date="2020" name="Cell Host Microbe">
        <title>Functional and Genomic Variation between Human-Derived Isolates of Lachnospiraceae Reveals Inter- and Intra-Species Diversity.</title>
        <authorList>
            <person name="Sorbara M.T."/>
            <person name="Littmann E.R."/>
            <person name="Fontana E."/>
            <person name="Moody T.U."/>
            <person name="Kohout C.E."/>
            <person name="Gjonbalaj M."/>
            <person name="Eaton V."/>
            <person name="Seok R."/>
            <person name="Leiner I.M."/>
            <person name="Pamer E.G."/>
        </authorList>
    </citation>
    <scope>NUCLEOTIDE SEQUENCE [LARGE SCALE GENOMIC DNA]</scope>
    <source>
        <strain evidence="2 4">MSK.14.57</strain>
    </source>
</reference>
<sequence length="162" mass="19155">MPMVMIEIENIKKFMAGFLGGNLFDDFLMSEGKLSMNISYEFDGKILKEFYDTEEWKEMKQYPYVTWEEEKEKIFSLVKGKKTPLSFQFVMMLKPDLSPEFLAKYNLAVREDEIAGLFINILYDRQGLKCTSGVSRKTFVLDKTLEEAWDQEVKERFLTKYL</sequence>
<evidence type="ECO:0000313" key="3">
    <source>
        <dbReference type="Proteomes" id="UP000188159"/>
    </source>
</evidence>
<dbReference type="Proteomes" id="UP001644750">
    <property type="component" value="Unassembled WGS sequence"/>
</dbReference>
<evidence type="ECO:0000313" key="2">
    <source>
        <dbReference type="EMBL" id="NSJ78541.1"/>
    </source>
</evidence>
<keyword evidence="4" id="KW-1185">Reference proteome</keyword>
<dbReference type="EMBL" id="JAAITB010000004">
    <property type="protein sequence ID" value="NSJ78541.1"/>
    <property type="molecule type" value="Genomic_DNA"/>
</dbReference>
<reference evidence="2" key="3">
    <citation type="submission" date="2020-02" db="EMBL/GenBank/DDBJ databases">
        <authorList>
            <person name="Littmann E."/>
            <person name="Sorbara M."/>
        </authorList>
    </citation>
    <scope>NUCLEOTIDE SEQUENCE</scope>
    <source>
        <strain evidence="2">MSK.14.57</strain>
    </source>
</reference>